<evidence type="ECO:0000313" key="2">
    <source>
        <dbReference type="EMBL" id="KAJ1914365.1"/>
    </source>
</evidence>
<dbReference type="InterPro" id="IPR029055">
    <property type="entry name" value="Ntn_hydrolases_N"/>
</dbReference>
<dbReference type="PANTHER" id="PTHR11686">
    <property type="entry name" value="GAMMA GLUTAMYL TRANSPEPTIDASE"/>
    <property type="match status" value="1"/>
</dbReference>
<dbReference type="GO" id="GO:0006751">
    <property type="term" value="P:glutathione catabolic process"/>
    <property type="evidence" value="ECO:0007669"/>
    <property type="project" value="InterPro"/>
</dbReference>
<name>A0A9W7ZWZ5_9FUNG</name>
<dbReference type="Gene3D" id="3.60.20.40">
    <property type="match status" value="1"/>
</dbReference>
<dbReference type="InterPro" id="IPR043137">
    <property type="entry name" value="GGT_ssub_C"/>
</dbReference>
<dbReference type="SUPFAM" id="SSF56235">
    <property type="entry name" value="N-terminal nucleophile aminohydrolases (Ntn hydrolases)"/>
    <property type="match status" value="1"/>
</dbReference>
<feature type="binding site" evidence="1">
    <location>
        <position position="54"/>
    </location>
    <ligand>
        <name>L-glutamate</name>
        <dbReference type="ChEBI" id="CHEBI:29985"/>
    </ligand>
</feature>
<dbReference type="Proteomes" id="UP001150538">
    <property type="component" value="Unassembled WGS sequence"/>
</dbReference>
<dbReference type="OrthoDB" id="1081007at2759"/>
<comment type="caution">
    <text evidence="2">The sequence shown here is derived from an EMBL/GenBank/DDBJ whole genome shotgun (WGS) entry which is preliminary data.</text>
</comment>
<dbReference type="AlphaFoldDB" id="A0A9W7ZWZ5"/>
<feature type="binding site" evidence="1">
    <location>
        <begin position="31"/>
        <end position="32"/>
    </location>
    <ligand>
        <name>L-glutamate</name>
        <dbReference type="ChEBI" id="CHEBI:29985"/>
    </ligand>
</feature>
<dbReference type="InterPro" id="IPR000101">
    <property type="entry name" value="GGT_peptidase"/>
</dbReference>
<protein>
    <submittedName>
        <fullName evidence="2">Uncharacterized protein</fullName>
    </submittedName>
</protein>
<dbReference type="GO" id="GO:0005886">
    <property type="term" value="C:plasma membrane"/>
    <property type="evidence" value="ECO:0007669"/>
    <property type="project" value="TreeGrafter"/>
</dbReference>
<evidence type="ECO:0000256" key="1">
    <source>
        <dbReference type="PIRSR" id="PIRSR600101-2"/>
    </source>
</evidence>
<dbReference type="PANTHER" id="PTHR11686:SF9">
    <property type="entry name" value="RE13973P"/>
    <property type="match status" value="1"/>
</dbReference>
<gene>
    <name evidence="2" type="ORF">H4219_004831</name>
</gene>
<dbReference type="EMBL" id="JANBPU010000202">
    <property type="protein sequence ID" value="KAJ1914365.1"/>
    <property type="molecule type" value="Genomic_DNA"/>
</dbReference>
<keyword evidence="3" id="KW-1185">Reference proteome</keyword>
<evidence type="ECO:0000313" key="3">
    <source>
        <dbReference type="Proteomes" id="UP001150538"/>
    </source>
</evidence>
<dbReference type="Pfam" id="PF01019">
    <property type="entry name" value="G_glu_transpept"/>
    <property type="match status" value="1"/>
</dbReference>
<proteinExistence type="predicted"/>
<feature type="binding site" evidence="1">
    <location>
        <position position="3"/>
    </location>
    <ligand>
        <name>L-glutamate</name>
        <dbReference type="ChEBI" id="CHEBI:29985"/>
    </ligand>
</feature>
<reference evidence="2" key="1">
    <citation type="submission" date="2022-07" db="EMBL/GenBank/DDBJ databases">
        <title>Phylogenomic reconstructions and comparative analyses of Kickxellomycotina fungi.</title>
        <authorList>
            <person name="Reynolds N.K."/>
            <person name="Stajich J.E."/>
            <person name="Barry K."/>
            <person name="Grigoriev I.V."/>
            <person name="Crous P."/>
            <person name="Smith M.E."/>
        </authorList>
    </citation>
    <scope>NUCLEOTIDE SEQUENCE</scope>
    <source>
        <strain evidence="2">NBRC 100468</strain>
    </source>
</reference>
<sequence>MDDFSTHNKTNYFGLRPSPNNKILPGKRPLSSTVPTIVENENGGVELVIGGSGGSRIITGVLQIILNSLVYDFPLNNAVDRGRLHHQLLPDYVEVESSYGEEIKKALVEFGHKVEDMPVMECVVQAIHKVAKDTIFAVSDVRKGGVASGY</sequence>
<accession>A0A9W7ZWZ5</accession>
<dbReference type="PRINTS" id="PR01210">
    <property type="entry name" value="GGTRANSPTASE"/>
</dbReference>
<dbReference type="GO" id="GO:0036374">
    <property type="term" value="F:glutathione hydrolase activity"/>
    <property type="evidence" value="ECO:0007669"/>
    <property type="project" value="InterPro"/>
</dbReference>
<organism evidence="2 3">
    <name type="scientific">Mycoemilia scoparia</name>
    <dbReference type="NCBI Taxonomy" id="417184"/>
    <lineage>
        <taxon>Eukaryota</taxon>
        <taxon>Fungi</taxon>
        <taxon>Fungi incertae sedis</taxon>
        <taxon>Zoopagomycota</taxon>
        <taxon>Kickxellomycotina</taxon>
        <taxon>Kickxellomycetes</taxon>
        <taxon>Kickxellales</taxon>
        <taxon>Kickxellaceae</taxon>
        <taxon>Mycoemilia</taxon>
    </lineage>
</organism>